<keyword evidence="1" id="KW-0614">Plasmid</keyword>
<dbReference type="GeneID" id="89634729"/>
<gene>
    <name evidence="1" type="ORF">LL14B4_13170</name>
</gene>
<geneLocation type="plasmid" evidence="2">
    <name>p14b4</name>
</geneLocation>
<proteinExistence type="predicted"/>
<dbReference type="AlphaFoldDB" id="A0A2Z3KI36"/>
<sequence>MSFATVKNNYKNERLKERETLLNYLLPFTKNKAHFLYGYTFINGTNAGKGVTDYTNNSTITEYDLSNWIWLTLKRSTSTSHEDITVYFQSSNYDPRTDNWLALFDRLSFSFQEDKGKKTNKVMIKTDIDLPFDTAKLKKLLDIMAKEFEEFYK</sequence>
<organism evidence="1 2">
    <name type="scientific">Lactococcus lactis subsp. lactis</name>
    <name type="common">Streptococcus lactis</name>
    <dbReference type="NCBI Taxonomy" id="1360"/>
    <lineage>
        <taxon>Bacteria</taxon>
        <taxon>Bacillati</taxon>
        <taxon>Bacillota</taxon>
        <taxon>Bacilli</taxon>
        <taxon>Lactobacillales</taxon>
        <taxon>Streptococcaceae</taxon>
        <taxon>Lactococcus</taxon>
    </lineage>
</organism>
<evidence type="ECO:0000313" key="1">
    <source>
        <dbReference type="EMBL" id="AWN67148.1"/>
    </source>
</evidence>
<evidence type="ECO:0000313" key="2">
    <source>
        <dbReference type="Proteomes" id="UP000245919"/>
    </source>
</evidence>
<dbReference type="Proteomes" id="UP000245919">
    <property type="component" value="Plasmid p14B4"/>
</dbReference>
<protein>
    <submittedName>
        <fullName evidence="1">Uncharacterized protein</fullName>
    </submittedName>
</protein>
<dbReference type="EMBL" id="CP028161">
    <property type="protein sequence ID" value="AWN67148.1"/>
    <property type="molecule type" value="Genomic_DNA"/>
</dbReference>
<dbReference type="RefSeq" id="WP_109991488.1">
    <property type="nucleotide sequence ID" value="NZ_CP028161.1"/>
</dbReference>
<accession>A0A2Z3KI36</accession>
<reference evidence="1 2" key="1">
    <citation type="submission" date="2018-03" db="EMBL/GenBank/DDBJ databases">
        <title>Genome sequence of Lactococcus lactis strain 14B4 from almond drupe.</title>
        <authorList>
            <person name="Tran T.D."/>
            <person name="McGarvey J.A."/>
            <person name="Huynh S."/>
            <person name="Parker C.T."/>
        </authorList>
    </citation>
    <scope>NUCLEOTIDE SEQUENCE [LARGE SCALE GENOMIC DNA]</scope>
    <source>
        <strain evidence="1 2">14B4</strain>
        <plasmid evidence="2">Plasmid p14b4</plasmid>
    </source>
</reference>
<name>A0A2Z3KI36_LACLL</name>